<evidence type="ECO:0000256" key="4">
    <source>
        <dbReference type="SAM" id="SignalP"/>
    </source>
</evidence>
<reference evidence="6" key="1">
    <citation type="journal article" date="2019" name="Int. J. Syst. Evol. Microbiol.">
        <title>The Global Catalogue of Microorganisms (GCM) 10K type strain sequencing project: providing services to taxonomists for standard genome sequencing and annotation.</title>
        <authorList>
            <consortium name="The Broad Institute Genomics Platform"/>
            <consortium name="The Broad Institute Genome Sequencing Center for Infectious Disease"/>
            <person name="Wu L."/>
            <person name="Ma J."/>
        </authorList>
    </citation>
    <scope>NUCLEOTIDE SEQUENCE [LARGE SCALE GENOMIC DNA]</scope>
    <source>
        <strain evidence="6">JCM 16950</strain>
    </source>
</reference>
<dbReference type="PANTHER" id="PTHR30061">
    <property type="entry name" value="MALTOSE-BINDING PERIPLASMIC PROTEIN"/>
    <property type="match status" value="1"/>
</dbReference>
<dbReference type="SUPFAM" id="SSF53850">
    <property type="entry name" value="Periplasmic binding protein-like II"/>
    <property type="match status" value="1"/>
</dbReference>
<proteinExistence type="inferred from homology"/>
<dbReference type="InterPro" id="IPR006059">
    <property type="entry name" value="SBP"/>
</dbReference>
<evidence type="ECO:0000313" key="6">
    <source>
        <dbReference type="Proteomes" id="UP001500540"/>
    </source>
</evidence>
<protein>
    <submittedName>
        <fullName evidence="5">Extracellular solute-binding protein</fullName>
    </submittedName>
</protein>
<organism evidence="5 6">
    <name type="scientific">Microbacterium kribbense</name>
    <dbReference type="NCBI Taxonomy" id="433645"/>
    <lineage>
        <taxon>Bacteria</taxon>
        <taxon>Bacillati</taxon>
        <taxon>Actinomycetota</taxon>
        <taxon>Actinomycetes</taxon>
        <taxon>Micrococcales</taxon>
        <taxon>Microbacteriaceae</taxon>
        <taxon>Microbacterium</taxon>
    </lineage>
</organism>
<dbReference type="RefSeq" id="WP_344784513.1">
    <property type="nucleotide sequence ID" value="NZ_BAABAF010000009.1"/>
</dbReference>
<keyword evidence="2" id="KW-0813">Transport</keyword>
<name>A0ABP7GRD6_9MICO</name>
<evidence type="ECO:0000256" key="3">
    <source>
        <dbReference type="ARBA" id="ARBA00022729"/>
    </source>
</evidence>
<evidence type="ECO:0000313" key="5">
    <source>
        <dbReference type="EMBL" id="GAA3773766.1"/>
    </source>
</evidence>
<comment type="caution">
    <text evidence="5">The sequence shown here is derived from an EMBL/GenBank/DDBJ whole genome shotgun (WGS) entry which is preliminary data.</text>
</comment>
<dbReference type="PROSITE" id="PS51257">
    <property type="entry name" value="PROKAR_LIPOPROTEIN"/>
    <property type="match status" value="1"/>
</dbReference>
<evidence type="ECO:0000256" key="2">
    <source>
        <dbReference type="ARBA" id="ARBA00022448"/>
    </source>
</evidence>
<accession>A0ABP7GRD6</accession>
<dbReference type="PANTHER" id="PTHR30061:SF50">
    <property type="entry name" value="MALTOSE_MALTODEXTRIN-BINDING PERIPLASMIC PROTEIN"/>
    <property type="match status" value="1"/>
</dbReference>
<sequence length="448" mass="48081">MKKYSYLRKLATFGAVATTAALVLSGCSSGTSGSSFGASAPQSLKGTVSLWHFFTDREASVIKGVVDNFEKANPGVTVTIHSGQDDQKLQQKIATGGDIDVAISGSTDSVGLFCSSGSFRDLAPVISRDKVDMSQFSDVARSYTSFDGKQCALPMPADAYGLYYNTDLLKAAGYTAPPKTLSELEAMALKMTTYNTDGSIKTLGFNPLMNFYENQPVNWTGVNGAAWMSDDGTKSDVNNQAWKDLLTWQKGFIDKIGYDKLKAFSAGLGDEWSANNAFQTGQLAMNLDGEWRVAFIADQKPDLHYGTAPFPTGDQYTDLYGGGYTTGTIAGIAKGSQHAELAWALLKYLATNTDAVVDLSNGIKNIPTTKDALSSPKLDFPEQFTTFLDIAKSPHLITVPATAIGHANQTTFQNFWDNWQSGADTDLEAGLAKVDHDIDNALALSKAP</sequence>
<dbReference type="Pfam" id="PF01547">
    <property type="entry name" value="SBP_bac_1"/>
    <property type="match status" value="1"/>
</dbReference>
<keyword evidence="6" id="KW-1185">Reference proteome</keyword>
<feature type="chain" id="PRO_5045867531" evidence="4">
    <location>
        <begin position="21"/>
        <end position="448"/>
    </location>
</feature>
<dbReference type="Proteomes" id="UP001500540">
    <property type="component" value="Unassembled WGS sequence"/>
</dbReference>
<gene>
    <name evidence="5" type="ORF">GCM10022240_27050</name>
</gene>
<evidence type="ECO:0000256" key="1">
    <source>
        <dbReference type="ARBA" id="ARBA00008520"/>
    </source>
</evidence>
<comment type="similarity">
    <text evidence="1">Belongs to the bacterial solute-binding protein 1 family.</text>
</comment>
<dbReference type="Gene3D" id="3.40.190.10">
    <property type="entry name" value="Periplasmic binding protein-like II"/>
    <property type="match status" value="2"/>
</dbReference>
<feature type="signal peptide" evidence="4">
    <location>
        <begin position="1"/>
        <end position="20"/>
    </location>
</feature>
<keyword evidence="3 4" id="KW-0732">Signal</keyword>
<dbReference type="EMBL" id="BAABAF010000009">
    <property type="protein sequence ID" value="GAA3773766.1"/>
    <property type="molecule type" value="Genomic_DNA"/>
</dbReference>